<dbReference type="SUPFAM" id="SSF51735">
    <property type="entry name" value="NAD(P)-binding Rossmann-fold domains"/>
    <property type="match status" value="1"/>
</dbReference>
<name>A0A9P8BZX8_9HELO</name>
<evidence type="ECO:0000256" key="1">
    <source>
        <dbReference type="ARBA" id="ARBA00023002"/>
    </source>
</evidence>
<reference evidence="4" key="1">
    <citation type="journal article" date="2021" name="IMA Fungus">
        <title>Genomic characterization of three marine fungi, including Emericellopsis atlantica sp. nov. with signatures of a generalist lifestyle and marine biomass degradation.</title>
        <authorList>
            <person name="Hagestad O.C."/>
            <person name="Hou L."/>
            <person name="Andersen J.H."/>
            <person name="Hansen E.H."/>
            <person name="Altermark B."/>
            <person name="Li C."/>
            <person name="Kuhnert E."/>
            <person name="Cox R.J."/>
            <person name="Crous P.W."/>
            <person name="Spatafora J.W."/>
            <person name="Lail K."/>
            <person name="Amirebrahimi M."/>
            <person name="Lipzen A."/>
            <person name="Pangilinan J."/>
            <person name="Andreopoulos W."/>
            <person name="Hayes R.D."/>
            <person name="Ng V."/>
            <person name="Grigoriev I.V."/>
            <person name="Jackson S.A."/>
            <person name="Sutton T.D.S."/>
            <person name="Dobson A.D.W."/>
            <person name="Rama T."/>
        </authorList>
    </citation>
    <scope>NUCLEOTIDE SEQUENCE</scope>
    <source>
        <strain evidence="4">TRa018bII</strain>
    </source>
</reference>
<dbReference type="EMBL" id="MU251874">
    <property type="protein sequence ID" value="KAG9228704.1"/>
    <property type="molecule type" value="Genomic_DNA"/>
</dbReference>
<dbReference type="GO" id="GO:0016616">
    <property type="term" value="F:oxidoreductase activity, acting on the CH-OH group of donors, NAD or NADP as acceptor"/>
    <property type="evidence" value="ECO:0007669"/>
    <property type="project" value="TreeGrafter"/>
</dbReference>
<dbReference type="PANTHER" id="PTHR10366:SF564">
    <property type="entry name" value="STEROL-4-ALPHA-CARBOXYLATE 3-DEHYDROGENASE, DECARBOXYLATING"/>
    <property type="match status" value="1"/>
</dbReference>
<evidence type="ECO:0000256" key="2">
    <source>
        <dbReference type="ARBA" id="ARBA00023445"/>
    </source>
</evidence>
<dbReference type="Proteomes" id="UP000824998">
    <property type="component" value="Unassembled WGS sequence"/>
</dbReference>
<proteinExistence type="inferred from homology"/>
<evidence type="ECO:0000313" key="5">
    <source>
        <dbReference type="Proteomes" id="UP000824998"/>
    </source>
</evidence>
<gene>
    <name evidence="4" type="ORF">BJ875DRAFT_525662</name>
</gene>
<keyword evidence="1" id="KW-0560">Oxidoreductase</keyword>
<dbReference type="PANTHER" id="PTHR10366">
    <property type="entry name" value="NAD DEPENDENT EPIMERASE/DEHYDRATASE"/>
    <property type="match status" value="1"/>
</dbReference>
<organism evidence="4 5">
    <name type="scientific">Amylocarpus encephaloides</name>
    <dbReference type="NCBI Taxonomy" id="45428"/>
    <lineage>
        <taxon>Eukaryota</taxon>
        <taxon>Fungi</taxon>
        <taxon>Dikarya</taxon>
        <taxon>Ascomycota</taxon>
        <taxon>Pezizomycotina</taxon>
        <taxon>Leotiomycetes</taxon>
        <taxon>Helotiales</taxon>
        <taxon>Helotiales incertae sedis</taxon>
        <taxon>Amylocarpus</taxon>
    </lineage>
</organism>
<dbReference type="InterPro" id="IPR001509">
    <property type="entry name" value="Epimerase_deHydtase"/>
</dbReference>
<comment type="similarity">
    <text evidence="2">Belongs to the NAD(P)-dependent epimerase/dehydratase family. Dihydroflavonol-4-reductase subfamily.</text>
</comment>
<dbReference type="OrthoDB" id="2735536at2759"/>
<sequence>MAGELILITGTTGFIGFNVLVKALQAGYKVRIAVRREISIQELKGHALIKEFSEQGLVEGVVVPDITADGAYQEALKDVVAVVHLASPLPNPTSTDTEKDILIPAIKGTLSILNSALEFPDIRRFVITSSAVAIMTDQAANPTIPPVTYTPSSRITPLPKAPFGGAFEAYRDSKTLSLHATEQFLAEKNPHFTIINLHPGYVLGRNELATKAEELLGSTNAIALGVALGAVKGGLREAFTTPVTDLARIHIEALEDKVVGSQSFLIRTSDDKLDFNSVNDIAKTDFADAVAEGILTPVGSLDAVQLDVDQSATIKLFGKPATFREAVTATIHQYAELKRKQPGA</sequence>
<dbReference type="InterPro" id="IPR050425">
    <property type="entry name" value="NAD(P)_dehydrat-like"/>
</dbReference>
<evidence type="ECO:0000313" key="4">
    <source>
        <dbReference type="EMBL" id="KAG9228704.1"/>
    </source>
</evidence>
<dbReference type="AlphaFoldDB" id="A0A9P8BZX8"/>
<feature type="domain" description="NAD-dependent epimerase/dehydratase" evidence="3">
    <location>
        <begin position="6"/>
        <end position="255"/>
    </location>
</feature>
<dbReference type="InterPro" id="IPR036291">
    <property type="entry name" value="NAD(P)-bd_dom_sf"/>
</dbReference>
<keyword evidence="5" id="KW-1185">Reference proteome</keyword>
<evidence type="ECO:0000259" key="3">
    <source>
        <dbReference type="Pfam" id="PF01370"/>
    </source>
</evidence>
<dbReference type="Gene3D" id="3.40.50.720">
    <property type="entry name" value="NAD(P)-binding Rossmann-like Domain"/>
    <property type="match status" value="1"/>
</dbReference>
<dbReference type="Pfam" id="PF01370">
    <property type="entry name" value="Epimerase"/>
    <property type="match status" value="1"/>
</dbReference>
<comment type="caution">
    <text evidence="4">The sequence shown here is derived from an EMBL/GenBank/DDBJ whole genome shotgun (WGS) entry which is preliminary data.</text>
</comment>
<accession>A0A9P8BZX8</accession>
<protein>
    <recommendedName>
        <fullName evidence="3">NAD-dependent epimerase/dehydratase domain-containing protein</fullName>
    </recommendedName>
</protein>